<keyword evidence="2" id="KW-1185">Reference proteome</keyword>
<feature type="non-terminal residue" evidence="1">
    <location>
        <position position="86"/>
    </location>
</feature>
<organism evidence="1 2">
    <name type="scientific">Diploptera punctata</name>
    <name type="common">Pacific beetle cockroach</name>
    <dbReference type="NCBI Taxonomy" id="6984"/>
    <lineage>
        <taxon>Eukaryota</taxon>
        <taxon>Metazoa</taxon>
        <taxon>Ecdysozoa</taxon>
        <taxon>Arthropoda</taxon>
        <taxon>Hexapoda</taxon>
        <taxon>Insecta</taxon>
        <taxon>Pterygota</taxon>
        <taxon>Neoptera</taxon>
        <taxon>Polyneoptera</taxon>
        <taxon>Dictyoptera</taxon>
        <taxon>Blattodea</taxon>
        <taxon>Blaberoidea</taxon>
        <taxon>Blaberidae</taxon>
        <taxon>Diplopterinae</taxon>
        <taxon>Diploptera</taxon>
    </lineage>
</organism>
<dbReference type="Proteomes" id="UP001233999">
    <property type="component" value="Unassembled WGS sequence"/>
</dbReference>
<reference evidence="1" key="2">
    <citation type="submission" date="2023-05" db="EMBL/GenBank/DDBJ databases">
        <authorList>
            <person name="Fouks B."/>
        </authorList>
    </citation>
    <scope>NUCLEOTIDE SEQUENCE</scope>
    <source>
        <strain evidence="1">Stay&amp;Tobe</strain>
        <tissue evidence="1">Testes</tissue>
    </source>
</reference>
<evidence type="ECO:0000313" key="1">
    <source>
        <dbReference type="EMBL" id="KAJ9585558.1"/>
    </source>
</evidence>
<evidence type="ECO:0000313" key="2">
    <source>
        <dbReference type="Proteomes" id="UP001233999"/>
    </source>
</evidence>
<dbReference type="AlphaFoldDB" id="A0AAD7ZRU9"/>
<accession>A0AAD7ZRU9</accession>
<sequence>QYFSFQKKTYNIKSNQLLFLIYIASLAQKVHGHGDRHTIIFVNLINALVTCFLLQVYHGIITMEQSPVSLLRTITYRSDSTNYDSK</sequence>
<name>A0AAD7ZRU9_DIPPU</name>
<reference evidence="1" key="1">
    <citation type="journal article" date="2023" name="IScience">
        <title>Live-bearing cockroach genome reveals convergent evolutionary mechanisms linked to viviparity in insects and beyond.</title>
        <authorList>
            <person name="Fouks B."/>
            <person name="Harrison M.C."/>
            <person name="Mikhailova A.A."/>
            <person name="Marchal E."/>
            <person name="English S."/>
            <person name="Carruthers M."/>
            <person name="Jennings E.C."/>
            <person name="Chiamaka E.L."/>
            <person name="Frigard R.A."/>
            <person name="Pippel M."/>
            <person name="Attardo G.M."/>
            <person name="Benoit J.B."/>
            <person name="Bornberg-Bauer E."/>
            <person name="Tobe S.S."/>
        </authorList>
    </citation>
    <scope>NUCLEOTIDE SEQUENCE</scope>
    <source>
        <strain evidence="1">Stay&amp;Tobe</strain>
    </source>
</reference>
<feature type="non-terminal residue" evidence="1">
    <location>
        <position position="1"/>
    </location>
</feature>
<gene>
    <name evidence="1" type="ORF">L9F63_002648</name>
</gene>
<proteinExistence type="predicted"/>
<comment type="caution">
    <text evidence="1">The sequence shown here is derived from an EMBL/GenBank/DDBJ whole genome shotgun (WGS) entry which is preliminary data.</text>
</comment>
<dbReference type="EMBL" id="JASPKZ010007261">
    <property type="protein sequence ID" value="KAJ9585558.1"/>
    <property type="molecule type" value="Genomic_DNA"/>
</dbReference>
<protein>
    <submittedName>
        <fullName evidence="1">Uncharacterized protein</fullName>
    </submittedName>
</protein>